<dbReference type="Gene3D" id="1.10.3210.10">
    <property type="entry name" value="Hypothetical protein af1432"/>
    <property type="match status" value="1"/>
</dbReference>
<accession>A0A3S3U398</accession>
<evidence type="ECO:0000313" key="12">
    <source>
        <dbReference type="Proteomes" id="UP000287527"/>
    </source>
</evidence>
<reference evidence="11 12" key="1">
    <citation type="submission" date="2019-01" db="EMBL/GenBank/DDBJ databases">
        <title>Flavobacterium sp. nov.,isolated from freshwater.</title>
        <authorList>
            <person name="Zhang R."/>
            <person name="Du Z.-J."/>
        </authorList>
    </citation>
    <scope>NUCLEOTIDE SEQUENCE [LARGE SCALE GENOMIC DNA]</scope>
    <source>
        <strain evidence="11 12">1E403</strain>
    </source>
</reference>
<keyword evidence="12" id="KW-1185">Reference proteome</keyword>
<keyword evidence="5 9" id="KW-1133">Transmembrane helix</keyword>
<evidence type="ECO:0000256" key="9">
    <source>
        <dbReference type="SAM" id="Phobius"/>
    </source>
</evidence>
<dbReference type="PANTHER" id="PTHR21174">
    <property type="match status" value="1"/>
</dbReference>
<feature type="domain" description="HD/PDEase" evidence="10">
    <location>
        <begin position="23"/>
        <end position="137"/>
    </location>
</feature>
<feature type="region of interest" description="Disordered" evidence="8">
    <location>
        <begin position="201"/>
        <end position="222"/>
    </location>
</feature>
<dbReference type="Proteomes" id="UP000287527">
    <property type="component" value="Unassembled WGS sequence"/>
</dbReference>
<sequence>MNIVQKAESYVFGLFKDKLSPDYIYHNFNHTLRVVNSVRIIAEAEGLNEEDIEVLVLAAWFHDLGYIEGPVNHEVRSGQMAIEFLTENGYPEEKADRVALLIKATKLEIDPHTRDEMILRDADCSHFADTHYCQLSELLREEWKVTQHKEFTDLEWALINRNVLMNKHRFFSNYGKEKLQPLKETNIAVLQSAICVLQDEKGKAPKEKKEKKNKDKDKSERPERGIDTVFRVTLNNHTRLSEIADSKANILLSVNAIIISIALTTLIPKLDNPSNAHLITPTLILMISSMITIIFAIRSTQPKVTSGVFTRKDIEDRKVNLLFFGNFHKMPLEEYDWAMNEMMKDRDYIYGTMIKDLYFLGLVLNRKYKLLRATYIVFTVGIIVSVMAFVYAFINVI</sequence>
<dbReference type="GO" id="GO:0000166">
    <property type="term" value="F:nucleotide binding"/>
    <property type="evidence" value="ECO:0007669"/>
    <property type="project" value="UniProtKB-KW"/>
</dbReference>
<comment type="caution">
    <text evidence="11">The sequence shown here is derived from an EMBL/GenBank/DDBJ whole genome shotgun (WGS) entry which is preliminary data.</text>
</comment>
<dbReference type="SMART" id="SM00471">
    <property type="entry name" value="HDc"/>
    <property type="match status" value="1"/>
</dbReference>
<dbReference type="InterPro" id="IPR043760">
    <property type="entry name" value="PycTM_dom"/>
</dbReference>
<dbReference type="InterPro" id="IPR003607">
    <property type="entry name" value="HD/PDEase_dom"/>
</dbReference>
<dbReference type="SUPFAM" id="SSF109604">
    <property type="entry name" value="HD-domain/PDEase-like"/>
    <property type="match status" value="1"/>
</dbReference>
<evidence type="ECO:0000259" key="10">
    <source>
        <dbReference type="SMART" id="SM00471"/>
    </source>
</evidence>
<feature type="transmembrane region" description="Helical" evidence="9">
    <location>
        <begin position="279"/>
        <end position="297"/>
    </location>
</feature>
<feature type="transmembrane region" description="Helical" evidence="9">
    <location>
        <begin position="375"/>
        <end position="394"/>
    </location>
</feature>
<keyword evidence="4" id="KW-0547">Nucleotide-binding</keyword>
<keyword evidence="2" id="KW-1003">Cell membrane</keyword>
<gene>
    <name evidence="11" type="ORF">EPI11_02600</name>
</gene>
<feature type="transmembrane region" description="Helical" evidence="9">
    <location>
        <begin position="248"/>
        <end position="267"/>
    </location>
</feature>
<dbReference type="AlphaFoldDB" id="A0A3S3U398"/>
<dbReference type="Pfam" id="PF01966">
    <property type="entry name" value="HD"/>
    <property type="match status" value="1"/>
</dbReference>
<keyword evidence="6" id="KW-0051">Antiviral defense</keyword>
<dbReference type="CDD" id="cd00077">
    <property type="entry name" value="HDc"/>
    <property type="match status" value="1"/>
</dbReference>
<evidence type="ECO:0000256" key="3">
    <source>
        <dbReference type="ARBA" id="ARBA00022692"/>
    </source>
</evidence>
<name>A0A3S3U398_9FLAO</name>
<dbReference type="Pfam" id="PF18967">
    <property type="entry name" value="PycTM"/>
    <property type="match status" value="1"/>
</dbReference>
<evidence type="ECO:0000256" key="8">
    <source>
        <dbReference type="SAM" id="MobiDB-lite"/>
    </source>
</evidence>
<keyword evidence="3 9" id="KW-0812">Transmembrane</keyword>
<dbReference type="OrthoDB" id="5728337at2"/>
<evidence type="ECO:0000313" key="11">
    <source>
        <dbReference type="EMBL" id="RWX03840.1"/>
    </source>
</evidence>
<evidence type="ECO:0000256" key="5">
    <source>
        <dbReference type="ARBA" id="ARBA00022989"/>
    </source>
</evidence>
<evidence type="ECO:0000256" key="7">
    <source>
        <dbReference type="ARBA" id="ARBA00023136"/>
    </source>
</evidence>
<evidence type="ECO:0000256" key="1">
    <source>
        <dbReference type="ARBA" id="ARBA00004236"/>
    </source>
</evidence>
<keyword evidence="7 9" id="KW-0472">Membrane</keyword>
<comment type="subcellular location">
    <subcellularLocation>
        <location evidence="1">Cell membrane</location>
    </subcellularLocation>
</comment>
<evidence type="ECO:0000256" key="6">
    <source>
        <dbReference type="ARBA" id="ARBA00023118"/>
    </source>
</evidence>
<dbReference type="GO" id="GO:0051607">
    <property type="term" value="P:defense response to virus"/>
    <property type="evidence" value="ECO:0007669"/>
    <property type="project" value="UniProtKB-KW"/>
</dbReference>
<dbReference type="GO" id="GO:0005886">
    <property type="term" value="C:plasma membrane"/>
    <property type="evidence" value="ECO:0007669"/>
    <property type="project" value="UniProtKB-SubCell"/>
</dbReference>
<evidence type="ECO:0000256" key="4">
    <source>
        <dbReference type="ARBA" id="ARBA00022741"/>
    </source>
</evidence>
<evidence type="ECO:0000256" key="2">
    <source>
        <dbReference type="ARBA" id="ARBA00022475"/>
    </source>
</evidence>
<organism evidence="11 12">
    <name type="scientific">Flavobacterium cerinum</name>
    <dbReference type="NCBI Taxonomy" id="2502784"/>
    <lineage>
        <taxon>Bacteria</taxon>
        <taxon>Pseudomonadati</taxon>
        <taxon>Bacteroidota</taxon>
        <taxon>Flavobacteriia</taxon>
        <taxon>Flavobacteriales</taxon>
        <taxon>Flavobacteriaceae</taxon>
        <taxon>Flavobacterium</taxon>
    </lineage>
</organism>
<proteinExistence type="predicted"/>
<dbReference type="InterPro" id="IPR009218">
    <property type="entry name" value="HD_phosphohydro"/>
</dbReference>
<dbReference type="InterPro" id="IPR006674">
    <property type="entry name" value="HD_domain"/>
</dbReference>
<protein>
    <submittedName>
        <fullName evidence="11">HD domain-containing protein</fullName>
    </submittedName>
</protein>
<dbReference type="PANTHER" id="PTHR21174:SF0">
    <property type="entry name" value="HD PHOSPHOHYDROLASE FAMILY PROTEIN-RELATED"/>
    <property type="match status" value="1"/>
</dbReference>
<dbReference type="EMBL" id="SBII01000001">
    <property type="protein sequence ID" value="RWX03840.1"/>
    <property type="molecule type" value="Genomic_DNA"/>
</dbReference>
<dbReference type="RefSeq" id="WP_128388393.1">
    <property type="nucleotide sequence ID" value="NZ_SBII01000001.1"/>
</dbReference>